<keyword evidence="5 8" id="KW-1133">Transmembrane helix</keyword>
<feature type="transmembrane region" description="Helical" evidence="8">
    <location>
        <begin position="181"/>
        <end position="208"/>
    </location>
</feature>
<keyword evidence="3" id="KW-1003">Cell membrane</keyword>
<dbReference type="PANTHER" id="PTHR30353:SF15">
    <property type="entry name" value="INNER MEMBRANE PROTEIN YABI"/>
    <property type="match status" value="1"/>
</dbReference>
<feature type="transmembrane region" description="Helical" evidence="8">
    <location>
        <begin position="293"/>
        <end position="319"/>
    </location>
</feature>
<name>A0A0M6Y4H8_9HYPH</name>
<feature type="transmembrane region" description="Helical" evidence="8">
    <location>
        <begin position="31"/>
        <end position="54"/>
    </location>
</feature>
<protein>
    <submittedName>
        <fullName evidence="10">Inner membrane protein YabI</fullName>
    </submittedName>
</protein>
<evidence type="ECO:0000256" key="1">
    <source>
        <dbReference type="ARBA" id="ARBA00004651"/>
    </source>
</evidence>
<dbReference type="PANTHER" id="PTHR30353">
    <property type="entry name" value="INNER MEMBRANE PROTEIN DEDA-RELATED"/>
    <property type="match status" value="1"/>
</dbReference>
<dbReference type="Pfam" id="PF14067">
    <property type="entry name" value="LssY_C"/>
    <property type="match status" value="1"/>
</dbReference>
<dbReference type="OrthoDB" id="9801622at2"/>
<feature type="transmembrane region" description="Helical" evidence="8">
    <location>
        <begin position="60"/>
        <end position="81"/>
    </location>
</feature>
<dbReference type="SMART" id="SM00014">
    <property type="entry name" value="acidPPc"/>
    <property type="match status" value="1"/>
</dbReference>
<dbReference type="InterPro" id="IPR032818">
    <property type="entry name" value="DedA-like"/>
</dbReference>
<dbReference type="STRING" id="187304.B0E33_10870"/>
<evidence type="ECO:0000313" key="11">
    <source>
        <dbReference type="Proteomes" id="UP000048926"/>
    </source>
</evidence>
<evidence type="ECO:0000256" key="4">
    <source>
        <dbReference type="ARBA" id="ARBA00022692"/>
    </source>
</evidence>
<feature type="region of interest" description="Disordered" evidence="7">
    <location>
        <begin position="670"/>
        <end position="691"/>
    </location>
</feature>
<feature type="transmembrane region" description="Helical" evidence="8">
    <location>
        <begin position="396"/>
        <end position="415"/>
    </location>
</feature>
<dbReference type="InterPro" id="IPR036938">
    <property type="entry name" value="PAP2/HPO_sf"/>
</dbReference>
<dbReference type="AlphaFoldDB" id="A0A0M6Y4H8"/>
<feature type="transmembrane region" description="Helical" evidence="8">
    <location>
        <begin position="326"/>
        <end position="347"/>
    </location>
</feature>
<feature type="domain" description="Phosphatidic acid phosphatase type 2/haloperoxidase" evidence="9">
    <location>
        <begin position="326"/>
        <end position="436"/>
    </location>
</feature>
<dbReference type="EMBL" id="CXST01000002">
    <property type="protein sequence ID" value="CTQ44187.1"/>
    <property type="molecule type" value="Genomic_DNA"/>
</dbReference>
<dbReference type="Pfam" id="PF01569">
    <property type="entry name" value="PAP2"/>
    <property type="match status" value="1"/>
</dbReference>
<dbReference type="Proteomes" id="UP000048926">
    <property type="component" value="Unassembled WGS sequence"/>
</dbReference>
<feature type="transmembrane region" description="Helical" evidence="8">
    <location>
        <begin position="421"/>
        <end position="439"/>
    </location>
</feature>
<feature type="transmembrane region" description="Helical" evidence="8">
    <location>
        <begin position="145"/>
        <end position="169"/>
    </location>
</feature>
<evidence type="ECO:0000256" key="2">
    <source>
        <dbReference type="ARBA" id="ARBA00010792"/>
    </source>
</evidence>
<keyword evidence="4 8" id="KW-0812">Transmembrane</keyword>
<comment type="similarity">
    <text evidence="2">Belongs to the DedA family.</text>
</comment>
<dbReference type="CDD" id="cd03392">
    <property type="entry name" value="PAP2_like_2"/>
    <property type="match status" value="1"/>
</dbReference>
<proteinExistence type="inferred from homology"/>
<evidence type="ECO:0000313" key="10">
    <source>
        <dbReference type="EMBL" id="CTQ44187.1"/>
    </source>
</evidence>
<feature type="transmembrane region" description="Helical" evidence="8">
    <location>
        <begin position="451"/>
        <end position="468"/>
    </location>
</feature>
<organism evidence="10 11">
    <name type="scientific">Roseibium aggregatum</name>
    <dbReference type="NCBI Taxonomy" id="187304"/>
    <lineage>
        <taxon>Bacteria</taxon>
        <taxon>Pseudomonadati</taxon>
        <taxon>Pseudomonadota</taxon>
        <taxon>Alphaproteobacteria</taxon>
        <taxon>Hyphomicrobiales</taxon>
        <taxon>Stappiaceae</taxon>
        <taxon>Roseibium</taxon>
    </lineage>
</organism>
<dbReference type="Pfam" id="PF09335">
    <property type="entry name" value="VTT_dom"/>
    <property type="match status" value="1"/>
</dbReference>
<evidence type="ECO:0000256" key="6">
    <source>
        <dbReference type="ARBA" id="ARBA00023136"/>
    </source>
</evidence>
<dbReference type="Gene3D" id="1.20.144.10">
    <property type="entry name" value="Phosphatidic acid phosphatase type 2/haloperoxidase"/>
    <property type="match status" value="1"/>
</dbReference>
<dbReference type="InterPro" id="IPR032816">
    <property type="entry name" value="VTT_dom"/>
</dbReference>
<comment type="subcellular location">
    <subcellularLocation>
        <location evidence="1">Cell membrane</location>
        <topology evidence="1">Multi-pass membrane protein</topology>
    </subcellularLocation>
</comment>
<accession>A0A0M6Y4H8</accession>
<evidence type="ECO:0000259" key="9">
    <source>
        <dbReference type="SMART" id="SM00014"/>
    </source>
</evidence>
<dbReference type="RefSeq" id="WP_055656957.1">
    <property type="nucleotide sequence ID" value="NZ_CXST01000002.1"/>
</dbReference>
<reference evidence="11" key="1">
    <citation type="submission" date="2015-07" db="EMBL/GenBank/DDBJ databases">
        <authorList>
            <person name="Rodrigo-Torres Lidia"/>
            <person name="Arahal R.David."/>
        </authorList>
    </citation>
    <scope>NUCLEOTIDE SEQUENCE [LARGE SCALE GENOMIC DNA]</scope>
    <source>
        <strain evidence="11">CECT 4801</strain>
    </source>
</reference>
<evidence type="ECO:0000256" key="8">
    <source>
        <dbReference type="SAM" id="Phobius"/>
    </source>
</evidence>
<dbReference type="SUPFAM" id="SSF48317">
    <property type="entry name" value="Acid phosphatase/Vanadium-dependent haloperoxidase"/>
    <property type="match status" value="1"/>
</dbReference>
<evidence type="ECO:0000256" key="5">
    <source>
        <dbReference type="ARBA" id="ARBA00022989"/>
    </source>
</evidence>
<dbReference type="GO" id="GO:0005886">
    <property type="term" value="C:plasma membrane"/>
    <property type="evidence" value="ECO:0007669"/>
    <property type="project" value="UniProtKB-SubCell"/>
</dbReference>
<keyword evidence="6 8" id="KW-0472">Membrane</keyword>
<sequence length="691" mass="74260">MTEFLDPVLTFIAENPSLAGLICFLAAMGEALFLIGLFVPTTVVLVGAGTLVGLGKLDPVPLFIWTTLGATAGDAISYWIGYTFKDKIKTMWPLNKYADIVESGENFFKKHGGKSVFIGRFVPGVKSVVPGIAGMAGMNFTRFSVVNVTSAFAWTIVHIAPGIIAGSALDAIGQISGRLALVLGALLVIVFLAVMLGRWLILIVLPLFPNTHAAIVKRFARRQDRVSQWIARNFDPAHPRSAGMLASALILLISLPAFFWIVGEIAPGEPMVRADLAILNLFDSLRTPVGDRIMVFVTSLGDGIVVTAVTVAVAAYLFLRKAWRRGIGFVIAMAGTAMFVPLFKLMLHRSRPIELYAGADAYSFPSGHATLNAVLYGICAVLIAHDLSRWAKASIFTITATLVITIGFSRVYLGAHWMSDVLAGLLFGIGMVSAFAFVFGPIHNEKIGRTTLAVIVVATLGIFGAWHLSGTYDKALQIYEPRTNTEALTATGWLAGGWRALPAHRIELNGDTEEPLVIQYTGSLDRFAQAAEADGWQKPPKWSLSSAGGFVEGKTPPDSLPILPRSQNGRQPSLVLIRKDHSADADKSGRWVLRLWPSRYAILQAGSLHPLYLGSVVHEDILRPMGEFSGPKTDIETPDPTDNPAHLLPGAITRKRADGTEVVLGFSFGPVPPAASGVPAKDTPEAAPQAQ</sequence>
<keyword evidence="11" id="KW-1185">Reference proteome</keyword>
<evidence type="ECO:0000256" key="3">
    <source>
        <dbReference type="ARBA" id="ARBA00022475"/>
    </source>
</evidence>
<evidence type="ECO:0000256" key="7">
    <source>
        <dbReference type="SAM" id="MobiDB-lite"/>
    </source>
</evidence>
<feature type="transmembrane region" description="Helical" evidence="8">
    <location>
        <begin position="367"/>
        <end position="384"/>
    </location>
</feature>
<dbReference type="InterPro" id="IPR000326">
    <property type="entry name" value="PAP2/HPO"/>
</dbReference>
<gene>
    <name evidence="10" type="primary">yabI</name>
    <name evidence="10" type="ORF">LAL4801_02629</name>
</gene>
<feature type="transmembrane region" description="Helical" evidence="8">
    <location>
        <begin position="242"/>
        <end position="262"/>
    </location>
</feature>
<dbReference type="InterPro" id="IPR025902">
    <property type="entry name" value="LssY-like-C_dom"/>
</dbReference>